<dbReference type="AlphaFoldDB" id="A0A6M0QRC2"/>
<dbReference type="PANTHER" id="PTHR31157">
    <property type="entry name" value="SCP DOMAIN-CONTAINING PROTEIN"/>
    <property type="match status" value="1"/>
</dbReference>
<dbReference type="PROSITE" id="PS00330">
    <property type="entry name" value="HEMOLYSIN_CALCIUM"/>
    <property type="match status" value="2"/>
</dbReference>
<comment type="caution">
    <text evidence="2">The sequence shown here is derived from an EMBL/GenBank/DDBJ whole genome shotgun (WGS) entry which is preliminary data.</text>
</comment>
<dbReference type="InterPro" id="IPR035940">
    <property type="entry name" value="CAP_sf"/>
</dbReference>
<dbReference type="Pfam" id="PF00353">
    <property type="entry name" value="HemolysinCabind"/>
    <property type="match status" value="1"/>
</dbReference>
<organism evidence="2 3">
    <name type="scientific">Tabrizicola oligotrophica</name>
    <dbReference type="NCBI Taxonomy" id="2710650"/>
    <lineage>
        <taxon>Bacteria</taxon>
        <taxon>Pseudomonadati</taxon>
        <taxon>Pseudomonadota</taxon>
        <taxon>Alphaproteobacteria</taxon>
        <taxon>Rhodobacterales</taxon>
        <taxon>Paracoccaceae</taxon>
        <taxon>Tabrizicola</taxon>
    </lineage>
</organism>
<dbReference type="Proteomes" id="UP000477782">
    <property type="component" value="Unassembled WGS sequence"/>
</dbReference>
<dbReference type="InterPro" id="IPR001343">
    <property type="entry name" value="Hemolysn_Ca-bd"/>
</dbReference>
<dbReference type="GO" id="GO:0005509">
    <property type="term" value="F:calcium ion binding"/>
    <property type="evidence" value="ECO:0007669"/>
    <property type="project" value="InterPro"/>
</dbReference>
<dbReference type="PANTHER" id="PTHR31157:SF1">
    <property type="entry name" value="SCP DOMAIN-CONTAINING PROTEIN"/>
    <property type="match status" value="1"/>
</dbReference>
<dbReference type="Gene3D" id="3.40.33.10">
    <property type="entry name" value="CAP"/>
    <property type="match status" value="1"/>
</dbReference>
<dbReference type="RefSeq" id="WP_164622995.1">
    <property type="nucleotide sequence ID" value="NZ_JAAIVJ010000001.1"/>
</dbReference>
<protein>
    <recommendedName>
        <fullName evidence="1">SCP domain-containing protein</fullName>
    </recommendedName>
</protein>
<dbReference type="InterPro" id="IPR014044">
    <property type="entry name" value="CAP_dom"/>
</dbReference>
<dbReference type="CDD" id="cd05379">
    <property type="entry name" value="CAP_bacterial"/>
    <property type="match status" value="1"/>
</dbReference>
<dbReference type="Pfam" id="PF00188">
    <property type="entry name" value="CAP"/>
    <property type="match status" value="1"/>
</dbReference>
<gene>
    <name evidence="2" type="ORF">G4Z14_01550</name>
</gene>
<dbReference type="InterPro" id="IPR011049">
    <property type="entry name" value="Serralysin-like_metalloprot_C"/>
</dbReference>
<keyword evidence="3" id="KW-1185">Reference proteome</keyword>
<name>A0A6M0QRC2_9RHOB</name>
<accession>A0A6M0QRC2</accession>
<proteinExistence type="predicted"/>
<dbReference type="EMBL" id="JAAIVJ010000001">
    <property type="protein sequence ID" value="NEY88972.1"/>
    <property type="molecule type" value="Genomic_DNA"/>
</dbReference>
<dbReference type="Gene3D" id="2.150.10.10">
    <property type="entry name" value="Serralysin-like metalloprotease, C-terminal"/>
    <property type="match status" value="1"/>
</dbReference>
<dbReference type="PRINTS" id="PR00313">
    <property type="entry name" value="CABNDNGRPT"/>
</dbReference>
<evidence type="ECO:0000313" key="2">
    <source>
        <dbReference type="EMBL" id="NEY88972.1"/>
    </source>
</evidence>
<evidence type="ECO:0000313" key="3">
    <source>
        <dbReference type="Proteomes" id="UP000477782"/>
    </source>
</evidence>
<reference evidence="2 3" key="1">
    <citation type="submission" date="2020-02" db="EMBL/GenBank/DDBJ databases">
        <authorList>
            <person name="Chen W.-M."/>
        </authorList>
    </citation>
    <scope>NUCLEOTIDE SEQUENCE [LARGE SCALE GENOMIC DNA]</scope>
    <source>
        <strain evidence="2 3">KMS-5</strain>
    </source>
</reference>
<sequence>MAISAAEQYMLELINRARLDPLGEAQRLGISLNDGLEAGRLGSAPRGVLAFEGALEQAAIGHSQWMLATDTFSHTGINGSTPSARALAAGYQGGGVGENISWWGTTGTLNLEAAIARQHASLFLSPGHRLNILEASYRDIGLAQEAGQFSYNGTTYNASMVTQNFGAQAGVFHVTGVVYDDNDGDRFYSIGEGRGGASFASAGNATTSAAAGGYALDVVEGGPVLITGTLDGLDFALRIAVEGQNAKLDVVNGAEVLVSADVTLLTGLHDARLLGAGALDASGNAAANSLEGNAARNVLSGLAGNDLLQGKAGNDLLRGGTGDDQLTGGTGADSFVFTLRAGDDVITDFELTDRLRLDDRLWGGTVTTAAGLVADHAQVVAGDVLIDLMNGQSLRLEGFSDLAALEARIVLV</sequence>
<feature type="domain" description="SCP" evidence="1">
    <location>
        <begin position="12"/>
        <end position="143"/>
    </location>
</feature>
<dbReference type="SUPFAM" id="SSF55797">
    <property type="entry name" value="PR-1-like"/>
    <property type="match status" value="1"/>
</dbReference>
<dbReference type="SUPFAM" id="SSF51120">
    <property type="entry name" value="beta-Roll"/>
    <property type="match status" value="1"/>
</dbReference>
<evidence type="ECO:0000259" key="1">
    <source>
        <dbReference type="Pfam" id="PF00188"/>
    </source>
</evidence>
<dbReference type="InterPro" id="IPR018511">
    <property type="entry name" value="Hemolysin-typ_Ca-bd_CS"/>
</dbReference>